<dbReference type="GO" id="GO:0015141">
    <property type="term" value="F:succinate transmembrane transporter activity"/>
    <property type="evidence" value="ECO:0007669"/>
    <property type="project" value="TreeGrafter"/>
</dbReference>
<dbReference type="SUPFAM" id="SSF118215">
    <property type="entry name" value="Proton glutamate symport protein"/>
    <property type="match status" value="1"/>
</dbReference>
<dbReference type="EMBL" id="VFPN01000003">
    <property type="protein sequence ID" value="TQM61551.1"/>
    <property type="molecule type" value="Genomic_DNA"/>
</dbReference>
<feature type="transmembrane region" description="Helical" evidence="9">
    <location>
        <begin position="153"/>
        <end position="176"/>
    </location>
</feature>
<dbReference type="FunFam" id="1.10.3860.10:FF:000001">
    <property type="entry name" value="C4-dicarboxylate transport protein"/>
    <property type="match status" value="1"/>
</dbReference>
<feature type="transmembrane region" description="Helical" evidence="9">
    <location>
        <begin position="345"/>
        <end position="368"/>
    </location>
</feature>
<gene>
    <name evidence="10" type="ORF">FB466_2509</name>
</gene>
<dbReference type="Gene3D" id="1.10.3860.10">
    <property type="entry name" value="Sodium:dicarboxylate symporter"/>
    <property type="match status" value="1"/>
</dbReference>
<keyword evidence="3" id="KW-1003">Cell membrane</keyword>
<sequence length="485" mass="50522">MAKNDVTPSHTVGPAPRRRRIDKSHYLYIAVILAVVLGATLGLVAPEFAKGLKPIGDAFVSLIKMMIAPVIFCTIVLGVGSIAKAATVGKVGGLALGYFIIMSTFALGIGLLVGNFIHPGEGLNIQNMHYDAPVTAEAGGTSSFLLGIIPTSLLSSLTAGNILQTLFVALLVGFALQKMGAAGKPILTALGQVQVLVFRLLIMIMWLAPIGAFGAIAAVVGSTGFQAIVSMATLMVAFYITCILFIVVVLGTILWTVARVSIFKLMKYLGREYLLIFSTSSSEAALPRLIAKMEHLGVSKPVVGVTVPTGYSFNLDGTAIYLTMAALFVATAMGKPLELGEQVSLLVFMIIASKGAAGVTGAGLATLAGGLQSHRPDLIDGVGLIVGIDRFMSEARALTNFTGNAVATVLIGTWTKEIDKRQVTAVLAGQIPFDEATMSAAHGEPTTGADGASVLEAVRETDAASLERELSEIAAETETAESSPR</sequence>
<evidence type="ECO:0000313" key="10">
    <source>
        <dbReference type="EMBL" id="TQM61551.1"/>
    </source>
</evidence>
<dbReference type="PRINTS" id="PR00173">
    <property type="entry name" value="EDTRNSPORT"/>
</dbReference>
<name>A0A543HT70_9MICO</name>
<evidence type="ECO:0000256" key="2">
    <source>
        <dbReference type="ARBA" id="ARBA00022448"/>
    </source>
</evidence>
<organism evidence="10 11">
    <name type="scientific">Klugiella xanthotipulae</name>
    <dbReference type="NCBI Taxonomy" id="244735"/>
    <lineage>
        <taxon>Bacteria</taxon>
        <taxon>Bacillati</taxon>
        <taxon>Actinomycetota</taxon>
        <taxon>Actinomycetes</taxon>
        <taxon>Micrococcales</taxon>
        <taxon>Microbacteriaceae</taxon>
        <taxon>Klugiella</taxon>
    </lineage>
</organism>
<evidence type="ECO:0000256" key="7">
    <source>
        <dbReference type="ARBA" id="ARBA00023136"/>
    </source>
</evidence>
<dbReference type="GO" id="GO:0070778">
    <property type="term" value="P:L-aspartate transmembrane transport"/>
    <property type="evidence" value="ECO:0007669"/>
    <property type="project" value="TreeGrafter"/>
</dbReference>
<dbReference type="GO" id="GO:0015138">
    <property type="term" value="F:fumarate transmembrane transporter activity"/>
    <property type="evidence" value="ECO:0007669"/>
    <property type="project" value="TreeGrafter"/>
</dbReference>
<keyword evidence="2" id="KW-0813">Transport</keyword>
<dbReference type="InterPro" id="IPR001991">
    <property type="entry name" value="Na-dicarboxylate_symporter"/>
</dbReference>
<evidence type="ECO:0000313" key="11">
    <source>
        <dbReference type="Proteomes" id="UP000318331"/>
    </source>
</evidence>
<dbReference type="PANTHER" id="PTHR42865">
    <property type="entry name" value="PROTON/GLUTAMATE-ASPARTATE SYMPORTER"/>
    <property type="match status" value="1"/>
</dbReference>
<evidence type="ECO:0000256" key="9">
    <source>
        <dbReference type="SAM" id="Phobius"/>
    </source>
</evidence>
<dbReference type="PROSITE" id="PS00713">
    <property type="entry name" value="NA_DICARBOXYL_SYMP_1"/>
    <property type="match status" value="1"/>
</dbReference>
<dbReference type="PANTHER" id="PTHR42865:SF1">
    <property type="entry name" value="AEROBIC C4-DICARBOXYLATE TRANSPORT PROTEIN"/>
    <property type="match status" value="1"/>
</dbReference>
<dbReference type="RefSeq" id="WP_141918652.1">
    <property type="nucleotide sequence ID" value="NZ_BAAAYS010000006.1"/>
</dbReference>
<dbReference type="AlphaFoldDB" id="A0A543HT70"/>
<feature type="transmembrane region" description="Helical" evidence="9">
    <location>
        <begin position="26"/>
        <end position="46"/>
    </location>
</feature>
<reference evidence="10 11" key="1">
    <citation type="submission" date="2019-06" db="EMBL/GenBank/DDBJ databases">
        <title>Sequencing the genomes of 1000 actinobacteria strains.</title>
        <authorList>
            <person name="Klenk H.-P."/>
        </authorList>
    </citation>
    <scope>NUCLEOTIDE SEQUENCE [LARGE SCALE GENOMIC DNA]</scope>
    <source>
        <strain evidence="10 11">DSM 18031</strain>
    </source>
</reference>
<feature type="transmembrane region" description="Helical" evidence="9">
    <location>
        <begin position="196"/>
        <end position="221"/>
    </location>
</feature>
<keyword evidence="11" id="KW-1185">Reference proteome</keyword>
<comment type="subcellular location">
    <subcellularLocation>
        <location evidence="1">Cell membrane</location>
        <topology evidence="1">Multi-pass membrane protein</topology>
    </subcellularLocation>
</comment>
<comment type="caution">
    <text evidence="10">The sequence shown here is derived from an EMBL/GenBank/DDBJ whole genome shotgun (WGS) entry which is preliminary data.</text>
</comment>
<evidence type="ECO:0000256" key="1">
    <source>
        <dbReference type="ARBA" id="ARBA00004651"/>
    </source>
</evidence>
<dbReference type="Pfam" id="PF00375">
    <property type="entry name" value="SDF"/>
    <property type="match status" value="1"/>
</dbReference>
<evidence type="ECO:0000256" key="5">
    <source>
        <dbReference type="ARBA" id="ARBA00022847"/>
    </source>
</evidence>
<proteinExistence type="predicted"/>
<dbReference type="GO" id="GO:0015366">
    <property type="term" value="F:malate:proton symporter activity"/>
    <property type="evidence" value="ECO:0007669"/>
    <property type="project" value="TreeGrafter"/>
</dbReference>
<dbReference type="GO" id="GO:0005886">
    <property type="term" value="C:plasma membrane"/>
    <property type="evidence" value="ECO:0007669"/>
    <property type="project" value="UniProtKB-SubCell"/>
</dbReference>
<dbReference type="InterPro" id="IPR018107">
    <property type="entry name" value="Na-dicarboxylate_symporter_CS"/>
</dbReference>
<keyword evidence="4 9" id="KW-0812">Transmembrane</keyword>
<evidence type="ECO:0000256" key="3">
    <source>
        <dbReference type="ARBA" id="ARBA00022475"/>
    </source>
</evidence>
<feature type="region of interest" description="Disordered" evidence="8">
    <location>
        <begin position="439"/>
        <end position="458"/>
    </location>
</feature>
<accession>A0A543HT70</accession>
<evidence type="ECO:0000256" key="8">
    <source>
        <dbReference type="SAM" id="MobiDB-lite"/>
    </source>
</evidence>
<evidence type="ECO:0000256" key="4">
    <source>
        <dbReference type="ARBA" id="ARBA00022692"/>
    </source>
</evidence>
<protein>
    <submittedName>
        <fullName evidence="10">Aerobic C4-dicarboxylate transport protein</fullName>
    </submittedName>
</protein>
<feature type="transmembrane region" description="Helical" evidence="9">
    <location>
        <begin position="58"/>
        <end position="83"/>
    </location>
</feature>
<keyword evidence="5" id="KW-0769">Symport</keyword>
<dbReference type="OrthoDB" id="9766690at2"/>
<dbReference type="Proteomes" id="UP000318331">
    <property type="component" value="Unassembled WGS sequence"/>
</dbReference>
<feature type="transmembrane region" description="Helical" evidence="9">
    <location>
        <begin position="95"/>
        <end position="117"/>
    </location>
</feature>
<dbReference type="InterPro" id="IPR036458">
    <property type="entry name" value="Na:dicarbo_symporter_sf"/>
</dbReference>
<keyword evidence="7 9" id="KW-0472">Membrane</keyword>
<feature type="compositionally biased region" description="Low complexity" evidence="8">
    <location>
        <begin position="472"/>
        <end position="485"/>
    </location>
</feature>
<feature type="region of interest" description="Disordered" evidence="8">
    <location>
        <begin position="463"/>
        <end position="485"/>
    </location>
</feature>
<feature type="transmembrane region" description="Helical" evidence="9">
    <location>
        <begin position="227"/>
        <end position="253"/>
    </location>
</feature>
<feature type="transmembrane region" description="Helical" evidence="9">
    <location>
        <begin position="311"/>
        <end position="333"/>
    </location>
</feature>
<keyword evidence="6 9" id="KW-1133">Transmembrane helix</keyword>
<evidence type="ECO:0000256" key="6">
    <source>
        <dbReference type="ARBA" id="ARBA00022989"/>
    </source>
</evidence>